<dbReference type="Proteomes" id="UP001386955">
    <property type="component" value="Unassembled WGS sequence"/>
</dbReference>
<evidence type="ECO:0000259" key="3">
    <source>
        <dbReference type="Pfam" id="PF08031"/>
    </source>
</evidence>
<proteinExistence type="predicted"/>
<comment type="caution">
    <text evidence="4">The sequence shown here is derived from an EMBL/GenBank/DDBJ whole genome shotgun (WGS) entry which is preliminary data.</text>
</comment>
<organism evidence="4 5">
    <name type="scientific">Psophocarpus tetragonolobus</name>
    <name type="common">Winged bean</name>
    <name type="synonym">Dolichos tetragonolobus</name>
    <dbReference type="NCBI Taxonomy" id="3891"/>
    <lineage>
        <taxon>Eukaryota</taxon>
        <taxon>Viridiplantae</taxon>
        <taxon>Streptophyta</taxon>
        <taxon>Embryophyta</taxon>
        <taxon>Tracheophyta</taxon>
        <taxon>Spermatophyta</taxon>
        <taxon>Magnoliopsida</taxon>
        <taxon>eudicotyledons</taxon>
        <taxon>Gunneridae</taxon>
        <taxon>Pentapetalae</taxon>
        <taxon>rosids</taxon>
        <taxon>fabids</taxon>
        <taxon>Fabales</taxon>
        <taxon>Fabaceae</taxon>
        <taxon>Papilionoideae</taxon>
        <taxon>50 kb inversion clade</taxon>
        <taxon>NPAAA clade</taxon>
        <taxon>indigoferoid/millettioid clade</taxon>
        <taxon>Phaseoleae</taxon>
        <taxon>Psophocarpus</taxon>
    </lineage>
</organism>
<dbReference type="GO" id="GO:0050660">
    <property type="term" value="F:flavin adenine dinucleotide binding"/>
    <property type="evidence" value="ECO:0007669"/>
    <property type="project" value="InterPro"/>
</dbReference>
<dbReference type="InterPro" id="IPR012951">
    <property type="entry name" value="BBE"/>
</dbReference>
<evidence type="ECO:0000256" key="1">
    <source>
        <dbReference type="ARBA" id="ARBA00022630"/>
    </source>
</evidence>
<dbReference type="PANTHER" id="PTHR32448">
    <property type="entry name" value="OS08G0158400 PROTEIN"/>
    <property type="match status" value="1"/>
</dbReference>
<keyword evidence="5" id="KW-1185">Reference proteome</keyword>
<sequence length="165" mass="18483">MNFTMRLLRRAGSLVSLLGCVKMLVLDDTSMEEGTQWGKIFLWAIRGGGGVSFGVIVSRKIKVVLNPVTRKGQKTIKAKFNALFLGNVQELLNVMNAGFPQMGLVPEQVGASVLQRHVTTKKYLKKKSDYVQQPFPKLALKDKTKADPNNFFRYEQSIPLLAFVH</sequence>
<feature type="domain" description="Berberine/berberine-like" evidence="3">
    <location>
        <begin position="143"/>
        <end position="159"/>
    </location>
</feature>
<evidence type="ECO:0000313" key="5">
    <source>
        <dbReference type="Proteomes" id="UP001386955"/>
    </source>
</evidence>
<keyword evidence="2" id="KW-0274">FAD</keyword>
<reference evidence="4 5" key="1">
    <citation type="submission" date="2024-01" db="EMBL/GenBank/DDBJ databases">
        <title>The genomes of 5 underutilized Papilionoideae crops provide insights into root nodulation and disease resistanc.</title>
        <authorList>
            <person name="Jiang F."/>
        </authorList>
    </citation>
    <scope>NUCLEOTIDE SEQUENCE [LARGE SCALE GENOMIC DNA]</scope>
    <source>
        <strain evidence="4">DUOXIRENSHENG_FW03</strain>
        <tissue evidence="4">Leaves</tissue>
    </source>
</reference>
<keyword evidence="1" id="KW-0285">Flavoprotein</keyword>
<dbReference type="EMBL" id="JAYMYS010000001">
    <property type="protein sequence ID" value="KAK7412386.1"/>
    <property type="molecule type" value="Genomic_DNA"/>
</dbReference>
<evidence type="ECO:0000256" key="2">
    <source>
        <dbReference type="ARBA" id="ARBA00022827"/>
    </source>
</evidence>
<evidence type="ECO:0000313" key="4">
    <source>
        <dbReference type="EMBL" id="KAK7412386.1"/>
    </source>
</evidence>
<protein>
    <recommendedName>
        <fullName evidence="3">Berberine/berberine-like domain-containing protein</fullName>
    </recommendedName>
</protein>
<dbReference type="GO" id="GO:0016491">
    <property type="term" value="F:oxidoreductase activity"/>
    <property type="evidence" value="ECO:0007669"/>
    <property type="project" value="InterPro"/>
</dbReference>
<dbReference type="Pfam" id="PF08031">
    <property type="entry name" value="BBE"/>
    <property type="match status" value="1"/>
</dbReference>
<dbReference type="AlphaFoldDB" id="A0AAN9T181"/>
<accession>A0AAN9T181</accession>
<gene>
    <name evidence="4" type="ORF">VNO78_03842</name>
</gene>
<name>A0AAN9T181_PSOTE</name>
<dbReference type="Gene3D" id="3.40.462.20">
    <property type="match status" value="1"/>
</dbReference>